<dbReference type="Proteomes" id="UP000602284">
    <property type="component" value="Unassembled WGS sequence"/>
</dbReference>
<accession>A0ABS1JFG2</accession>
<comment type="caution">
    <text evidence="2">The sequence shown here is derived from an EMBL/GenBank/DDBJ whole genome shotgun (WGS) entry which is preliminary data.</text>
</comment>
<dbReference type="RefSeq" id="WP_201638027.1">
    <property type="nucleotide sequence ID" value="NZ_JAEQNB010000008.1"/>
</dbReference>
<feature type="coiled-coil region" evidence="1">
    <location>
        <begin position="28"/>
        <end position="55"/>
    </location>
</feature>
<dbReference type="EMBL" id="JAEQNB010000008">
    <property type="protein sequence ID" value="MBL0389026.1"/>
    <property type="molecule type" value="Genomic_DNA"/>
</dbReference>
<reference evidence="2 3" key="1">
    <citation type="submission" date="2021-01" db="EMBL/GenBank/DDBJ databases">
        <title>Tumebacillus sp. strain ITR2 16S ribosomal RNA gene Genome sequencing and assembly.</title>
        <authorList>
            <person name="Kang M."/>
        </authorList>
    </citation>
    <scope>NUCLEOTIDE SEQUENCE [LARGE SCALE GENOMIC DNA]</scope>
    <source>
        <strain evidence="2 3">ITR2</strain>
    </source>
</reference>
<organism evidence="2 3">
    <name type="scientific">Tumebacillus amylolyticus</name>
    <dbReference type="NCBI Taxonomy" id="2801339"/>
    <lineage>
        <taxon>Bacteria</taxon>
        <taxon>Bacillati</taxon>
        <taxon>Bacillota</taxon>
        <taxon>Bacilli</taxon>
        <taxon>Bacillales</taxon>
        <taxon>Alicyclobacillaceae</taxon>
        <taxon>Tumebacillus</taxon>
    </lineage>
</organism>
<evidence type="ECO:0000256" key="1">
    <source>
        <dbReference type="SAM" id="Coils"/>
    </source>
</evidence>
<sequence length="102" mass="12202">MDTQKKARQPHKSRWQRVTNWLRGRGPMEEEPSEFEKLRQEIDAARKEWAIAQQHIDHVSEPELIDHAIYYLEAAERKYGYLLREAKKRYNTGETPVPEPSR</sequence>
<dbReference type="Pfam" id="PF10704">
    <property type="entry name" value="DUF2508"/>
    <property type="match status" value="1"/>
</dbReference>
<gene>
    <name evidence="2" type="ORF">JJB07_20755</name>
</gene>
<evidence type="ECO:0000313" key="3">
    <source>
        <dbReference type="Proteomes" id="UP000602284"/>
    </source>
</evidence>
<dbReference type="InterPro" id="IPR019644">
    <property type="entry name" value="DUF2508"/>
</dbReference>
<protein>
    <submittedName>
        <fullName evidence="2">YaaL family protein</fullName>
    </submittedName>
</protein>
<proteinExistence type="predicted"/>
<name>A0ABS1JFG2_9BACL</name>
<keyword evidence="3" id="KW-1185">Reference proteome</keyword>
<evidence type="ECO:0000313" key="2">
    <source>
        <dbReference type="EMBL" id="MBL0389026.1"/>
    </source>
</evidence>
<keyword evidence="1" id="KW-0175">Coiled coil</keyword>